<feature type="domain" description="Calx-beta" evidence="6">
    <location>
        <begin position="266"/>
        <end position="369"/>
    </location>
</feature>
<feature type="region of interest" description="Disordered" evidence="5">
    <location>
        <begin position="768"/>
        <end position="797"/>
    </location>
</feature>
<evidence type="ECO:0000313" key="7">
    <source>
        <dbReference type="EMBL" id="GIM75891.1"/>
    </source>
</evidence>
<evidence type="ECO:0000256" key="5">
    <source>
        <dbReference type="SAM" id="MobiDB-lite"/>
    </source>
</evidence>
<name>A0A919SQQ2_9ACTN</name>
<keyword evidence="8" id="KW-1185">Reference proteome</keyword>
<dbReference type="RefSeq" id="WP_212999433.1">
    <property type="nucleotide sequence ID" value="NZ_BAAATW010000001.1"/>
</dbReference>
<keyword evidence="1" id="KW-0732">Signal</keyword>
<dbReference type="Gene3D" id="2.60.40.2030">
    <property type="match status" value="5"/>
</dbReference>
<keyword evidence="2" id="KW-0677">Repeat</keyword>
<dbReference type="InterPro" id="IPR003644">
    <property type="entry name" value="Calx_beta"/>
</dbReference>
<evidence type="ECO:0000313" key="8">
    <source>
        <dbReference type="Proteomes" id="UP000680865"/>
    </source>
</evidence>
<protein>
    <recommendedName>
        <fullName evidence="6">Calx-beta domain-containing protein</fullName>
    </recommendedName>
</protein>
<keyword evidence="4" id="KW-0813">Transport</keyword>
<reference evidence="7" key="1">
    <citation type="submission" date="2021-03" db="EMBL/GenBank/DDBJ databases">
        <title>Whole genome shotgun sequence of Actinoplanes consettensis NBRC 14913.</title>
        <authorList>
            <person name="Komaki H."/>
            <person name="Tamura T."/>
        </authorList>
    </citation>
    <scope>NUCLEOTIDE SEQUENCE</scope>
    <source>
        <strain evidence="7">NBRC 14913</strain>
    </source>
</reference>
<dbReference type="SMART" id="SM00237">
    <property type="entry name" value="Calx_beta"/>
    <property type="match status" value="3"/>
</dbReference>
<dbReference type="GO" id="GO:0007154">
    <property type="term" value="P:cell communication"/>
    <property type="evidence" value="ECO:0007669"/>
    <property type="project" value="InterPro"/>
</dbReference>
<keyword evidence="4" id="KW-0406">Ion transport</keyword>
<feature type="compositionally biased region" description="Low complexity" evidence="5">
    <location>
        <begin position="768"/>
        <end position="788"/>
    </location>
</feature>
<proteinExistence type="predicted"/>
<dbReference type="Pfam" id="PF03160">
    <property type="entry name" value="Calx-beta"/>
    <property type="match status" value="4"/>
</dbReference>
<dbReference type="PANTHER" id="PTHR11878">
    <property type="entry name" value="SODIUM/CALCIUM EXCHANGER"/>
    <property type="match status" value="1"/>
</dbReference>
<evidence type="ECO:0000256" key="4">
    <source>
        <dbReference type="ARBA" id="ARBA00023065"/>
    </source>
</evidence>
<evidence type="ECO:0000256" key="3">
    <source>
        <dbReference type="ARBA" id="ARBA00022837"/>
    </source>
</evidence>
<dbReference type="GO" id="GO:0016020">
    <property type="term" value="C:membrane"/>
    <property type="evidence" value="ECO:0007669"/>
    <property type="project" value="InterPro"/>
</dbReference>
<keyword evidence="3" id="KW-0106">Calcium</keyword>
<gene>
    <name evidence="7" type="ORF">Aco04nite_47610</name>
</gene>
<feature type="domain" description="Calx-beta" evidence="6">
    <location>
        <begin position="382"/>
        <end position="495"/>
    </location>
</feature>
<sequence length="978" mass="98798">MRYSSAHAAKSGSVPFVLRGPKSAKTILAAAVAGVLGLGSVVMLGSPAEADAHGYITVAATTASVTEGGNLVFTVKNTDIASHSVGLVFTGTAANPADFTFSPATPVTVAAGDTATITVTTVADTTYEGGNETVILTASVDGSNYGTETGTIVDADAVPTYTLAASPNPVTEAANAQATITATLNRKSSTDTVITLNTVDGTAKSGTDYTTLSAATLTIPANQISGTATVNIANDNVSDTADIENFTVNSTSAGVIQPANSAGASATVNIKDAQTTPVVTLTGGGSVAEGSTLSFGLSLDHGSEKEITVGWDSVATSPVTTAATPGADFTYPATRTVTIPARQTTSSIAVQTLKDNLNEPDETFDVLLKTPVNATLGTPIQKTGTITQGKDAPKVTIAPASVTEGNTGRSTATFTATLSAASTQTVKVDWKTAADGSGIGYALPGTDFVTKNGTLTFAPGVTSQTFTVEIIGDTIDEGSTNGTQSATDGETLQLQLSQSSGDLSLDLSDPGTNRVIKILDDDAAPTLVFADKSLKEGNDTQALLTPIMLSNASDHDITVAVANDTPSATNPATDGPISFNGNPNAPGGNDYTLLNGTVTIPAEQVNGYPVLLINGDTVNEENEIIALKATPTTNNTYLSTGAAVKTAKVTLENDDKVPDLEVNSISGAEGTTVAVTGTVTGQRQGSAQVAVTFAGGSSKGSVAATAADFENPGVKVIDIDYGTPNNTVIPVADIKLLADTVSEPAETIIATGSGIGNTATVTEGIITITSSTGGPSTPPSSGGPSTGPTTPPPADDDLTLESAASFRLGVGSLRLNGTAPAAADLTLWGRAVGSDDAADWENLGTTKASASGAFSFSPDFTTTGWWFKVSNGDIESDTIKVNLKEDPDFTVTSTSKGKVNLKVVGDPKVRGLRVRVIRANSDGSWTTVGTGIINAAGQFTKTINGASGKSALFRATIYGDGDVGLLTNTSTSVRVSVK</sequence>
<evidence type="ECO:0000256" key="1">
    <source>
        <dbReference type="ARBA" id="ARBA00022729"/>
    </source>
</evidence>
<feature type="domain" description="Calx-beta" evidence="6">
    <location>
        <begin position="148"/>
        <end position="251"/>
    </location>
</feature>
<dbReference type="Proteomes" id="UP000680865">
    <property type="component" value="Unassembled WGS sequence"/>
</dbReference>
<dbReference type="EMBL" id="BOQP01000025">
    <property type="protein sequence ID" value="GIM75891.1"/>
    <property type="molecule type" value="Genomic_DNA"/>
</dbReference>
<evidence type="ECO:0000256" key="2">
    <source>
        <dbReference type="ARBA" id="ARBA00022737"/>
    </source>
</evidence>
<dbReference type="SUPFAM" id="SSF141072">
    <property type="entry name" value="CalX-like"/>
    <property type="match status" value="5"/>
</dbReference>
<dbReference type="InterPro" id="IPR038081">
    <property type="entry name" value="CalX-like_sf"/>
</dbReference>
<accession>A0A919SQQ2</accession>
<dbReference type="PANTHER" id="PTHR11878:SF65">
    <property type="entry name" value="NA_CA-EXCHANGE PROTEIN, ISOFORM G"/>
    <property type="match status" value="1"/>
</dbReference>
<dbReference type="GO" id="GO:0030001">
    <property type="term" value="P:metal ion transport"/>
    <property type="evidence" value="ECO:0007669"/>
    <property type="project" value="TreeGrafter"/>
</dbReference>
<dbReference type="AlphaFoldDB" id="A0A919SQQ2"/>
<dbReference type="InterPro" id="IPR051171">
    <property type="entry name" value="CaCA"/>
</dbReference>
<organism evidence="7 8">
    <name type="scientific">Winogradskya consettensis</name>
    <dbReference type="NCBI Taxonomy" id="113560"/>
    <lineage>
        <taxon>Bacteria</taxon>
        <taxon>Bacillati</taxon>
        <taxon>Actinomycetota</taxon>
        <taxon>Actinomycetes</taxon>
        <taxon>Micromonosporales</taxon>
        <taxon>Micromonosporaceae</taxon>
        <taxon>Winogradskya</taxon>
    </lineage>
</organism>
<comment type="caution">
    <text evidence="7">The sequence shown here is derived from an EMBL/GenBank/DDBJ whole genome shotgun (WGS) entry which is preliminary data.</text>
</comment>
<evidence type="ECO:0000259" key="6">
    <source>
        <dbReference type="SMART" id="SM00237"/>
    </source>
</evidence>